<feature type="compositionally biased region" description="Polar residues" evidence="1">
    <location>
        <begin position="243"/>
        <end position="273"/>
    </location>
</feature>
<feature type="compositionally biased region" description="Basic and acidic residues" evidence="1">
    <location>
        <begin position="46"/>
        <end position="56"/>
    </location>
</feature>
<proteinExistence type="predicted"/>
<dbReference type="AlphaFoldDB" id="A0A6A6VKS5"/>
<feature type="region of interest" description="Disordered" evidence="1">
    <location>
        <begin position="88"/>
        <end position="116"/>
    </location>
</feature>
<organism evidence="2 3">
    <name type="scientific">Sporormia fimetaria CBS 119925</name>
    <dbReference type="NCBI Taxonomy" id="1340428"/>
    <lineage>
        <taxon>Eukaryota</taxon>
        <taxon>Fungi</taxon>
        <taxon>Dikarya</taxon>
        <taxon>Ascomycota</taxon>
        <taxon>Pezizomycotina</taxon>
        <taxon>Dothideomycetes</taxon>
        <taxon>Pleosporomycetidae</taxon>
        <taxon>Pleosporales</taxon>
        <taxon>Sporormiaceae</taxon>
        <taxon>Sporormia</taxon>
    </lineage>
</organism>
<evidence type="ECO:0000256" key="1">
    <source>
        <dbReference type="SAM" id="MobiDB-lite"/>
    </source>
</evidence>
<evidence type="ECO:0000313" key="3">
    <source>
        <dbReference type="Proteomes" id="UP000799440"/>
    </source>
</evidence>
<accession>A0A6A6VKS5</accession>
<feature type="compositionally biased region" description="Polar residues" evidence="1">
    <location>
        <begin position="226"/>
        <end position="235"/>
    </location>
</feature>
<feature type="compositionally biased region" description="Polar residues" evidence="1">
    <location>
        <begin position="149"/>
        <end position="158"/>
    </location>
</feature>
<dbReference type="Proteomes" id="UP000799440">
    <property type="component" value="Unassembled WGS sequence"/>
</dbReference>
<dbReference type="PANTHER" id="PTHR28186">
    <property type="entry name" value="MEIOTICALLY UP-REGULATED GENE 9 PROTEIN"/>
    <property type="match status" value="1"/>
</dbReference>
<dbReference type="OrthoDB" id="5330253at2759"/>
<feature type="compositionally biased region" description="Basic residues" evidence="1">
    <location>
        <begin position="10"/>
        <end position="32"/>
    </location>
</feature>
<dbReference type="InterPro" id="IPR018809">
    <property type="entry name" value="DUF2406"/>
</dbReference>
<feature type="region of interest" description="Disordered" evidence="1">
    <location>
        <begin position="149"/>
        <end position="396"/>
    </location>
</feature>
<evidence type="ECO:0000313" key="2">
    <source>
        <dbReference type="EMBL" id="KAF2750733.1"/>
    </source>
</evidence>
<feature type="compositionally biased region" description="Polar residues" evidence="1">
    <location>
        <begin position="322"/>
        <end position="355"/>
    </location>
</feature>
<reference evidence="2" key="1">
    <citation type="journal article" date="2020" name="Stud. Mycol.">
        <title>101 Dothideomycetes genomes: a test case for predicting lifestyles and emergence of pathogens.</title>
        <authorList>
            <person name="Haridas S."/>
            <person name="Albert R."/>
            <person name="Binder M."/>
            <person name="Bloem J."/>
            <person name="Labutti K."/>
            <person name="Salamov A."/>
            <person name="Andreopoulos B."/>
            <person name="Baker S."/>
            <person name="Barry K."/>
            <person name="Bills G."/>
            <person name="Bluhm B."/>
            <person name="Cannon C."/>
            <person name="Castanera R."/>
            <person name="Culley D."/>
            <person name="Daum C."/>
            <person name="Ezra D."/>
            <person name="Gonzalez J."/>
            <person name="Henrissat B."/>
            <person name="Kuo A."/>
            <person name="Liang C."/>
            <person name="Lipzen A."/>
            <person name="Lutzoni F."/>
            <person name="Magnuson J."/>
            <person name="Mondo S."/>
            <person name="Nolan M."/>
            <person name="Ohm R."/>
            <person name="Pangilinan J."/>
            <person name="Park H.-J."/>
            <person name="Ramirez L."/>
            <person name="Alfaro M."/>
            <person name="Sun H."/>
            <person name="Tritt A."/>
            <person name="Yoshinaga Y."/>
            <person name="Zwiers L.-H."/>
            <person name="Turgeon B."/>
            <person name="Goodwin S."/>
            <person name="Spatafora J."/>
            <person name="Crous P."/>
            <person name="Grigoriev I."/>
        </authorList>
    </citation>
    <scope>NUCLEOTIDE SEQUENCE</scope>
    <source>
        <strain evidence="2">CBS 119925</strain>
    </source>
</reference>
<dbReference type="PANTHER" id="PTHR28186:SF1">
    <property type="entry name" value="MEIOTICALLY UP-REGULATED GENE 9 PROTEIN"/>
    <property type="match status" value="1"/>
</dbReference>
<sequence>MSSAVDQRPAHHRSRTFSFKSHKSGKSHKSHGSHAAEHDHKHHRTTSKDKDHEVKQHLGGTTKADPNAAMNEVQPVAAALEKPTLQSLRSFRHTDSNGNPIAEPDLSNPTRSRWERPLDTIRSFEAAIDGEYKRRSMAFRGGMLSSQFTNSRANSMTDASEAPSGFTSRRNSYYSGGYDQQSRHQQGYSQGYYGNRQGPPVRDSWQENYGPGPGPRARYSRAPQEQGWNRQSNAHSVYPMPGYQQSRDTVNSGGSNGSHSEPYTSDPSDNSSIERGGPVKRPDLGEQYGFSGFGQGPQATLDDFGNTNNHALNGSGYPPAQYPQTYARQSPNKMAGPSGSNNPNTIKLTNSQGQSGAPPVPPHGKPSLLSRKSAVSTASDKTDKRQSWFKKRFSKH</sequence>
<feature type="compositionally biased region" description="Polar residues" evidence="1">
    <location>
        <begin position="165"/>
        <end position="189"/>
    </location>
</feature>
<protein>
    <recommendedName>
        <fullName evidence="4">DUF2406 domain-containing protein</fullName>
    </recommendedName>
</protein>
<name>A0A6A6VKS5_9PLEO</name>
<gene>
    <name evidence="2" type="ORF">M011DRAFT_182019</name>
</gene>
<feature type="compositionally biased region" description="Basic residues" evidence="1">
    <location>
        <begin position="387"/>
        <end position="396"/>
    </location>
</feature>
<feature type="region of interest" description="Disordered" evidence="1">
    <location>
        <begin position="1"/>
        <end position="69"/>
    </location>
</feature>
<keyword evidence="3" id="KW-1185">Reference proteome</keyword>
<dbReference type="EMBL" id="MU006563">
    <property type="protein sequence ID" value="KAF2750733.1"/>
    <property type="molecule type" value="Genomic_DNA"/>
</dbReference>
<evidence type="ECO:0008006" key="4">
    <source>
        <dbReference type="Google" id="ProtNLM"/>
    </source>
</evidence>
<dbReference type="Pfam" id="PF10295">
    <property type="entry name" value="DUF2406"/>
    <property type="match status" value="1"/>
</dbReference>